<dbReference type="EMBL" id="FN649758">
    <property type="protein sequence ID" value="CBJ27037.1"/>
    <property type="molecule type" value="Genomic_DNA"/>
</dbReference>
<dbReference type="InterPro" id="IPR022775">
    <property type="entry name" value="AP_mu_sigma_su"/>
</dbReference>
<protein>
    <recommendedName>
        <fullName evidence="12">Coatomer subunit zeta</fullName>
    </recommendedName>
</protein>
<dbReference type="InParanoid" id="D7G402"/>
<evidence type="ECO:0000256" key="8">
    <source>
        <dbReference type="ARBA" id="ARBA00023034"/>
    </source>
</evidence>
<comment type="similarity">
    <text evidence="2 12">Belongs to the adaptor complexes small subunit family.</text>
</comment>
<evidence type="ECO:0000256" key="6">
    <source>
        <dbReference type="ARBA" id="ARBA00022892"/>
    </source>
</evidence>
<evidence type="ECO:0000313" key="14">
    <source>
        <dbReference type="EMBL" id="CBJ27037.1"/>
    </source>
</evidence>
<dbReference type="STRING" id="2880.D7G402"/>
<dbReference type="FunCoup" id="D7G402">
    <property type="interactions" value="163"/>
</dbReference>
<evidence type="ECO:0000313" key="15">
    <source>
        <dbReference type="Proteomes" id="UP000002630"/>
    </source>
</evidence>
<comment type="function">
    <text evidence="11">The coatomer is a cytosolic protein complex that binds to dilysine motifs and reversibly associates with Golgi non-clathrin-coated vesicles, which further mediate biosynthetic protein transport from the ER, via the Golgi up to the trans Golgi network. Coatomer complex is required for budding from Golgi membranes, and is essential for the retrograde Golgi-to-ER transport of dilysine-tagged proteins. The zeta subunit may be involved in regulating the coat assembly and, hence, the rate of biosynthetic protein transport due to its association-dissociation properties with the coatomer complex.</text>
</comment>
<keyword evidence="7 12" id="KW-0653">Protein transport</keyword>
<dbReference type="GO" id="GO:0000139">
    <property type="term" value="C:Golgi membrane"/>
    <property type="evidence" value="ECO:0007669"/>
    <property type="project" value="UniProtKB-SubCell"/>
</dbReference>
<dbReference type="PANTHER" id="PTHR11043">
    <property type="entry name" value="ZETA-COAT PROTEIN"/>
    <property type="match status" value="1"/>
</dbReference>
<dbReference type="GO" id="GO:0006891">
    <property type="term" value="P:intra-Golgi vesicle-mediated transport"/>
    <property type="evidence" value="ECO:0007669"/>
    <property type="project" value="TreeGrafter"/>
</dbReference>
<evidence type="ECO:0000256" key="3">
    <source>
        <dbReference type="ARBA" id="ARBA00011775"/>
    </source>
</evidence>
<comment type="subunit">
    <text evidence="3 12">Oligomeric complex that consists of at least the alpha, beta, beta', gamma, delta, epsilon and zeta subunits.</text>
</comment>
<dbReference type="InterPro" id="IPR011012">
    <property type="entry name" value="Longin-like_dom_sf"/>
</dbReference>
<keyword evidence="15" id="KW-1185">Reference proteome</keyword>
<evidence type="ECO:0000256" key="10">
    <source>
        <dbReference type="ARBA" id="ARBA00023329"/>
    </source>
</evidence>
<dbReference type="EMBL" id="FN648752">
    <property type="protein sequence ID" value="CBJ27037.1"/>
    <property type="molecule type" value="Genomic_DNA"/>
</dbReference>
<keyword evidence="6 12" id="KW-0931">ER-Golgi transport</keyword>
<evidence type="ECO:0000256" key="5">
    <source>
        <dbReference type="ARBA" id="ARBA00022490"/>
    </source>
</evidence>
<name>D7G402_ECTSI</name>
<feature type="domain" description="AP complex mu/sigma subunit" evidence="13">
    <location>
        <begin position="8"/>
        <end position="152"/>
    </location>
</feature>
<dbReference type="AlphaFoldDB" id="D7G402"/>
<sequence>MALELLPQVKAVLILDEDGGRVSCKYHDRKEFPNLGAEAMFEHKLFRKTKSVHAPTEADVVLLDDVVAVFRSGLDVHLYVVGSTDENELILTAVLDALHETLLILLRGQIDRRTLLDNLALVLLSIDELVDAGKILEIDPSAIANRVLMRGADARGPQSSDVNFPQAIASVREEFIKRMGN</sequence>
<keyword evidence="9 12" id="KW-0472">Membrane</keyword>
<evidence type="ECO:0000256" key="2">
    <source>
        <dbReference type="ARBA" id="ARBA00006972"/>
    </source>
</evidence>
<organism evidence="14 15">
    <name type="scientific">Ectocarpus siliculosus</name>
    <name type="common">Brown alga</name>
    <name type="synonym">Conferva siliculosa</name>
    <dbReference type="NCBI Taxonomy" id="2880"/>
    <lineage>
        <taxon>Eukaryota</taxon>
        <taxon>Sar</taxon>
        <taxon>Stramenopiles</taxon>
        <taxon>Ochrophyta</taxon>
        <taxon>PX clade</taxon>
        <taxon>Phaeophyceae</taxon>
        <taxon>Ectocarpales</taxon>
        <taxon>Ectocarpaceae</taxon>
        <taxon>Ectocarpus</taxon>
    </lineage>
</organism>
<dbReference type="FunFam" id="3.30.450.60:FF:000013">
    <property type="entry name" value="Coatomer subunit zeta"/>
    <property type="match status" value="1"/>
</dbReference>
<dbReference type="OrthoDB" id="10249988at2759"/>
<keyword evidence="4 12" id="KW-0813">Transport</keyword>
<dbReference type="GO" id="GO:0006886">
    <property type="term" value="P:intracellular protein transport"/>
    <property type="evidence" value="ECO:0007669"/>
    <property type="project" value="TreeGrafter"/>
</dbReference>
<dbReference type="GO" id="GO:0030126">
    <property type="term" value="C:COPI vesicle coat"/>
    <property type="evidence" value="ECO:0007669"/>
    <property type="project" value="UniProtKB-UniRule"/>
</dbReference>
<dbReference type="PANTHER" id="PTHR11043:SF0">
    <property type="entry name" value="COATOMER SUBUNIT ZETA"/>
    <property type="match status" value="1"/>
</dbReference>
<reference evidence="14 15" key="1">
    <citation type="journal article" date="2010" name="Nature">
        <title>The Ectocarpus genome and the independent evolution of multicellularity in brown algae.</title>
        <authorList>
            <person name="Cock J.M."/>
            <person name="Sterck L."/>
            <person name="Rouze P."/>
            <person name="Scornet D."/>
            <person name="Allen A.E."/>
            <person name="Amoutzias G."/>
            <person name="Anthouard V."/>
            <person name="Artiguenave F."/>
            <person name="Aury J.M."/>
            <person name="Badger J.H."/>
            <person name="Beszteri B."/>
            <person name="Billiau K."/>
            <person name="Bonnet E."/>
            <person name="Bothwell J.H."/>
            <person name="Bowler C."/>
            <person name="Boyen C."/>
            <person name="Brownlee C."/>
            <person name="Carrano C.J."/>
            <person name="Charrier B."/>
            <person name="Cho G.Y."/>
            <person name="Coelho S.M."/>
            <person name="Collen J."/>
            <person name="Corre E."/>
            <person name="Da Silva C."/>
            <person name="Delage L."/>
            <person name="Delaroque N."/>
            <person name="Dittami S.M."/>
            <person name="Doulbeau S."/>
            <person name="Elias M."/>
            <person name="Farnham G."/>
            <person name="Gachon C.M."/>
            <person name="Gschloessl B."/>
            <person name="Heesch S."/>
            <person name="Jabbari K."/>
            <person name="Jubin C."/>
            <person name="Kawai H."/>
            <person name="Kimura K."/>
            <person name="Kloareg B."/>
            <person name="Kupper F.C."/>
            <person name="Lang D."/>
            <person name="Le Bail A."/>
            <person name="Leblanc C."/>
            <person name="Lerouge P."/>
            <person name="Lohr M."/>
            <person name="Lopez P.J."/>
            <person name="Martens C."/>
            <person name="Maumus F."/>
            <person name="Michel G."/>
            <person name="Miranda-Saavedra D."/>
            <person name="Morales J."/>
            <person name="Moreau H."/>
            <person name="Motomura T."/>
            <person name="Nagasato C."/>
            <person name="Napoli C.A."/>
            <person name="Nelson D.R."/>
            <person name="Nyvall-Collen P."/>
            <person name="Peters A.F."/>
            <person name="Pommier C."/>
            <person name="Potin P."/>
            <person name="Poulain J."/>
            <person name="Quesneville H."/>
            <person name="Read B."/>
            <person name="Rensing S.A."/>
            <person name="Ritter A."/>
            <person name="Rousvoal S."/>
            <person name="Samanta M."/>
            <person name="Samson G."/>
            <person name="Schroeder D.C."/>
            <person name="Segurens B."/>
            <person name="Strittmatter M."/>
            <person name="Tonon T."/>
            <person name="Tregear J.W."/>
            <person name="Valentin K."/>
            <person name="von Dassow P."/>
            <person name="Yamagishi T."/>
            <person name="Van de Peer Y."/>
            <person name="Wincker P."/>
        </authorList>
    </citation>
    <scope>NUCLEOTIDE SEQUENCE [LARGE SCALE GENOMIC DNA]</scope>
    <source>
        <strain evidence="15">Ec32 / CCAP1310/4</strain>
    </source>
</reference>
<dbReference type="SUPFAM" id="SSF64356">
    <property type="entry name" value="SNARE-like"/>
    <property type="match status" value="1"/>
</dbReference>
<accession>D7G402</accession>
<dbReference type="GO" id="GO:0006890">
    <property type="term" value="P:retrograde vesicle-mediated transport, Golgi to endoplasmic reticulum"/>
    <property type="evidence" value="ECO:0007669"/>
    <property type="project" value="UniProtKB-UniRule"/>
</dbReference>
<dbReference type="eggNOG" id="KOG3343">
    <property type="taxonomic scope" value="Eukaryota"/>
</dbReference>
<dbReference type="Pfam" id="PF01217">
    <property type="entry name" value="Clat_adaptor_s"/>
    <property type="match status" value="1"/>
</dbReference>
<keyword evidence="10 12" id="KW-0968">Cytoplasmic vesicle</keyword>
<dbReference type="Proteomes" id="UP000002630">
    <property type="component" value="Linkage Group LG33"/>
</dbReference>
<keyword evidence="8 12" id="KW-0333">Golgi apparatus</keyword>
<evidence type="ECO:0000259" key="13">
    <source>
        <dbReference type="Pfam" id="PF01217"/>
    </source>
</evidence>
<dbReference type="OMA" id="NELMLHS"/>
<proteinExistence type="inferred from homology"/>
<evidence type="ECO:0000256" key="4">
    <source>
        <dbReference type="ARBA" id="ARBA00022448"/>
    </source>
</evidence>
<evidence type="ECO:0000256" key="7">
    <source>
        <dbReference type="ARBA" id="ARBA00022927"/>
    </source>
</evidence>
<dbReference type="Gene3D" id="3.30.450.60">
    <property type="match status" value="1"/>
</dbReference>
<gene>
    <name evidence="14" type="primary">CPC4</name>
    <name evidence="14" type="ORF">Esi_0054_0065</name>
</gene>
<evidence type="ECO:0000256" key="1">
    <source>
        <dbReference type="ARBA" id="ARBA00004255"/>
    </source>
</evidence>
<evidence type="ECO:0000256" key="12">
    <source>
        <dbReference type="RuleBase" id="RU366053"/>
    </source>
</evidence>
<dbReference type="InterPro" id="IPR039652">
    <property type="entry name" value="Coatomer_zeta"/>
</dbReference>
<evidence type="ECO:0000256" key="9">
    <source>
        <dbReference type="ARBA" id="ARBA00023136"/>
    </source>
</evidence>
<comment type="subcellular location">
    <subcellularLocation>
        <location evidence="12">Cytoplasm</location>
    </subcellularLocation>
    <subcellularLocation>
        <location evidence="1 12">Golgi apparatus membrane</location>
        <topology evidence="1 12">Peripheral membrane protein</topology>
        <orientation evidence="1 12">Cytoplasmic side</orientation>
    </subcellularLocation>
    <subcellularLocation>
        <location evidence="12">Cytoplasmic vesicle</location>
        <location evidence="12">COPI-coated vesicle membrane</location>
        <topology evidence="12">Peripheral membrane protein</topology>
        <orientation evidence="12">Cytoplasmic side</orientation>
    </subcellularLocation>
</comment>
<keyword evidence="5 12" id="KW-0963">Cytoplasm</keyword>
<evidence type="ECO:0000256" key="11">
    <source>
        <dbReference type="ARBA" id="ARBA00045555"/>
    </source>
</evidence>